<dbReference type="GO" id="GO:0005737">
    <property type="term" value="C:cytoplasm"/>
    <property type="evidence" value="ECO:0007669"/>
    <property type="project" value="UniProtKB-SubCell"/>
</dbReference>
<dbReference type="GO" id="GO:0003697">
    <property type="term" value="F:single-stranded DNA binding"/>
    <property type="evidence" value="ECO:0007669"/>
    <property type="project" value="UniProtKB-UniRule"/>
</dbReference>
<evidence type="ECO:0000256" key="4">
    <source>
        <dbReference type="ARBA" id="ARBA00022840"/>
    </source>
</evidence>
<dbReference type="PANTHER" id="PTHR32182:SF0">
    <property type="entry name" value="DNA REPLICATION AND REPAIR PROTEIN RECF"/>
    <property type="match status" value="1"/>
</dbReference>
<evidence type="ECO:0000259" key="7">
    <source>
        <dbReference type="Pfam" id="PF02463"/>
    </source>
</evidence>
<dbReference type="InterPro" id="IPR003395">
    <property type="entry name" value="RecF/RecN/SMC_N"/>
</dbReference>
<evidence type="ECO:0000256" key="5">
    <source>
        <dbReference type="ARBA" id="ARBA00023125"/>
    </source>
</evidence>
<dbReference type="Proteomes" id="UP000057158">
    <property type="component" value="Chromosome"/>
</dbReference>
<dbReference type="PATRIC" id="fig|1603606.3.peg.4"/>
<dbReference type="SUPFAM" id="SSF52540">
    <property type="entry name" value="P-loop containing nucleoside triphosphate hydrolases"/>
    <property type="match status" value="1"/>
</dbReference>
<dbReference type="Gene3D" id="1.20.1050.90">
    <property type="entry name" value="RecF/RecN/SMC, N-terminal domain"/>
    <property type="match status" value="1"/>
</dbReference>
<dbReference type="Pfam" id="PF02463">
    <property type="entry name" value="SMC_N"/>
    <property type="match status" value="1"/>
</dbReference>
<organism evidence="8 9">
    <name type="scientific">Desulfuromonas soudanensis</name>
    <dbReference type="NCBI Taxonomy" id="1603606"/>
    <lineage>
        <taxon>Bacteria</taxon>
        <taxon>Pseudomonadati</taxon>
        <taxon>Thermodesulfobacteriota</taxon>
        <taxon>Desulfuromonadia</taxon>
        <taxon>Desulfuromonadales</taxon>
        <taxon>Desulfuromonadaceae</taxon>
        <taxon>Desulfuromonas</taxon>
    </lineage>
</organism>
<sequence>MYLSSLALRNFRNIVETEILPSPAFNVLWGDNGQGKTNILESIYIIGHLKSFRNTRNEDLIEHNSIRSQLHGEIISGGSKRTVDIGIESRGKEVLLDGKEVRHAATFFSALRPVIFSPEEVALTKGAPAGRRALLDRAIFQIDPAYLPRAQEYERCLRQRNALFRTPGGTNQIASWTEALIRAGLHIRRSRSAYLTRITAIFNDVYKKISGNRETASIILPYTPENEQGLEDYFRQELERCRHREILTGQTLAGPHRDDPLFQINGRSIRQFASQGQQRSFMLAFKTAQIIDIEEQTGEPPVLLLDDMTSELDKNRQGYFFNFLLSRKGQVFVTTTDIQPMISAGLTEARFFSVKNGILRQDQ</sequence>
<evidence type="ECO:0000256" key="1">
    <source>
        <dbReference type="ARBA" id="ARBA00022490"/>
    </source>
</evidence>
<evidence type="ECO:0000256" key="6">
    <source>
        <dbReference type="HAMAP-Rule" id="MF_00365"/>
    </source>
</evidence>
<dbReference type="OrthoDB" id="9803889at2"/>
<evidence type="ECO:0000256" key="3">
    <source>
        <dbReference type="ARBA" id="ARBA00022741"/>
    </source>
</evidence>
<feature type="binding site" evidence="6">
    <location>
        <begin position="30"/>
        <end position="37"/>
    </location>
    <ligand>
        <name>ATP</name>
        <dbReference type="ChEBI" id="CHEBI:30616"/>
    </ligand>
</feature>
<keyword evidence="9" id="KW-1185">Reference proteome</keyword>
<dbReference type="HAMAP" id="MF_00365">
    <property type="entry name" value="RecF"/>
    <property type="match status" value="1"/>
</dbReference>
<keyword evidence="4 6" id="KW-0067">ATP-binding</keyword>
<keyword evidence="1 6" id="KW-0963">Cytoplasm</keyword>
<reference evidence="8 9" key="1">
    <citation type="submission" date="2015-07" db="EMBL/GenBank/DDBJ databases">
        <title>Isolation and Genomic Characterization of a Novel Halophilic Metal-Reducing Deltaproteobacterium from the Deep Subsurface.</title>
        <authorList>
            <person name="Badalamenti J.P."/>
            <person name="Summers Z.M."/>
            <person name="Gralnick J.A."/>
            <person name="Bond D.R."/>
        </authorList>
    </citation>
    <scope>NUCLEOTIDE SEQUENCE [LARGE SCALE GENOMIC DNA]</scope>
    <source>
        <strain evidence="8 9">WTL</strain>
    </source>
</reference>
<dbReference type="InterPro" id="IPR042174">
    <property type="entry name" value="RecF_2"/>
</dbReference>
<dbReference type="GO" id="GO:0006260">
    <property type="term" value="P:DNA replication"/>
    <property type="evidence" value="ECO:0007669"/>
    <property type="project" value="UniProtKB-UniRule"/>
</dbReference>
<proteinExistence type="inferred from homology"/>
<comment type="similarity">
    <text evidence="6">Belongs to the RecF family.</text>
</comment>
<keyword evidence="2 6" id="KW-0235">DNA replication</keyword>
<keyword evidence="6" id="KW-0234">DNA repair</keyword>
<dbReference type="Gene3D" id="3.40.50.300">
    <property type="entry name" value="P-loop containing nucleotide triphosphate hydrolases"/>
    <property type="match status" value="1"/>
</dbReference>
<dbReference type="PANTHER" id="PTHR32182">
    <property type="entry name" value="DNA REPLICATION AND REPAIR PROTEIN RECF"/>
    <property type="match status" value="1"/>
</dbReference>
<comment type="subcellular location">
    <subcellularLocation>
        <location evidence="6">Cytoplasm</location>
    </subcellularLocation>
</comment>
<name>A0A0M4D6B7_9BACT</name>
<evidence type="ECO:0000313" key="9">
    <source>
        <dbReference type="Proteomes" id="UP000057158"/>
    </source>
</evidence>
<gene>
    <name evidence="6 8" type="primary">recF</name>
    <name evidence="8" type="ORF">DSOUD_0003</name>
</gene>
<dbReference type="InterPro" id="IPR001238">
    <property type="entry name" value="DNA-binding_RecF"/>
</dbReference>
<keyword evidence="5 6" id="KW-0238">DNA-binding</keyword>
<dbReference type="KEGG" id="des:DSOUD_0003"/>
<dbReference type="GO" id="GO:0009432">
    <property type="term" value="P:SOS response"/>
    <property type="evidence" value="ECO:0007669"/>
    <property type="project" value="UniProtKB-UniRule"/>
</dbReference>
<feature type="domain" description="RecF/RecN/SMC N-terminal" evidence="7">
    <location>
        <begin position="2"/>
        <end position="344"/>
    </location>
</feature>
<keyword evidence="6" id="KW-0227">DNA damage</keyword>
<dbReference type="NCBIfam" id="TIGR00611">
    <property type="entry name" value="recf"/>
    <property type="match status" value="1"/>
</dbReference>
<dbReference type="GO" id="GO:0006302">
    <property type="term" value="P:double-strand break repair"/>
    <property type="evidence" value="ECO:0007669"/>
    <property type="project" value="TreeGrafter"/>
</dbReference>
<dbReference type="STRING" id="1603606.DSOUD_0003"/>
<protein>
    <recommendedName>
        <fullName evidence="6">DNA replication and repair protein RecF</fullName>
    </recommendedName>
</protein>
<keyword evidence="6" id="KW-0742">SOS response</keyword>
<evidence type="ECO:0000313" key="8">
    <source>
        <dbReference type="EMBL" id="ALC14805.1"/>
    </source>
</evidence>
<dbReference type="GO" id="GO:0005524">
    <property type="term" value="F:ATP binding"/>
    <property type="evidence" value="ECO:0007669"/>
    <property type="project" value="UniProtKB-UniRule"/>
</dbReference>
<accession>A0A0M4D6B7</accession>
<comment type="function">
    <text evidence="6">The RecF protein is involved in DNA metabolism; it is required for DNA replication and normal SOS inducibility. RecF binds preferentially to single-stranded, linear DNA. It also seems to bind ATP.</text>
</comment>
<dbReference type="AlphaFoldDB" id="A0A0M4D6B7"/>
<dbReference type="InterPro" id="IPR027417">
    <property type="entry name" value="P-loop_NTPase"/>
</dbReference>
<dbReference type="GO" id="GO:0000731">
    <property type="term" value="P:DNA synthesis involved in DNA repair"/>
    <property type="evidence" value="ECO:0007669"/>
    <property type="project" value="TreeGrafter"/>
</dbReference>
<keyword evidence="3 6" id="KW-0547">Nucleotide-binding</keyword>
<dbReference type="EMBL" id="CP010802">
    <property type="protein sequence ID" value="ALC14805.1"/>
    <property type="molecule type" value="Genomic_DNA"/>
</dbReference>
<evidence type="ECO:0000256" key="2">
    <source>
        <dbReference type="ARBA" id="ARBA00022705"/>
    </source>
</evidence>
<dbReference type="RefSeq" id="WP_082350973.1">
    <property type="nucleotide sequence ID" value="NZ_CP010802.1"/>
</dbReference>